<feature type="region of interest" description="Disordered" evidence="1">
    <location>
        <begin position="18"/>
        <end position="60"/>
    </location>
</feature>
<evidence type="ECO:0000313" key="3">
    <source>
        <dbReference type="EMBL" id="KAG5183554.1"/>
    </source>
</evidence>
<feature type="domain" description="NFACT RNA-binding" evidence="2">
    <location>
        <begin position="67"/>
        <end position="146"/>
    </location>
</feature>
<dbReference type="InterPro" id="IPR008532">
    <property type="entry name" value="NFACT_RNA-bd"/>
</dbReference>
<protein>
    <recommendedName>
        <fullName evidence="2">NFACT RNA-binding domain-containing protein</fullName>
    </recommendedName>
</protein>
<evidence type="ECO:0000259" key="2">
    <source>
        <dbReference type="Pfam" id="PF05670"/>
    </source>
</evidence>
<keyword evidence="4" id="KW-1185">Reference proteome</keyword>
<dbReference type="InterPro" id="IPR051608">
    <property type="entry name" value="RQC_Subunit_NEMF"/>
</dbReference>
<comment type="caution">
    <text evidence="3">The sequence shown here is derived from an EMBL/GenBank/DDBJ whole genome shotgun (WGS) entry which is preliminary data.</text>
</comment>
<evidence type="ECO:0000256" key="1">
    <source>
        <dbReference type="SAM" id="MobiDB-lite"/>
    </source>
</evidence>
<dbReference type="Proteomes" id="UP000664859">
    <property type="component" value="Unassembled WGS sequence"/>
</dbReference>
<dbReference type="GO" id="GO:0043023">
    <property type="term" value="F:ribosomal large subunit binding"/>
    <property type="evidence" value="ECO:0007669"/>
    <property type="project" value="TreeGrafter"/>
</dbReference>
<accession>A0A835YZB5</accession>
<name>A0A835YZB5_9STRA</name>
<dbReference type="OrthoDB" id="436717at2759"/>
<organism evidence="3 4">
    <name type="scientific">Tribonema minus</name>
    <dbReference type="NCBI Taxonomy" id="303371"/>
    <lineage>
        <taxon>Eukaryota</taxon>
        <taxon>Sar</taxon>
        <taxon>Stramenopiles</taxon>
        <taxon>Ochrophyta</taxon>
        <taxon>PX clade</taxon>
        <taxon>Xanthophyceae</taxon>
        <taxon>Tribonematales</taxon>
        <taxon>Tribonemataceae</taxon>
        <taxon>Tribonema</taxon>
    </lineage>
</organism>
<feature type="compositionally biased region" description="Low complexity" evidence="1">
    <location>
        <begin position="18"/>
        <end position="27"/>
    </location>
</feature>
<dbReference type="GO" id="GO:0000049">
    <property type="term" value="F:tRNA binding"/>
    <property type="evidence" value="ECO:0007669"/>
    <property type="project" value="TreeGrafter"/>
</dbReference>
<dbReference type="AlphaFoldDB" id="A0A835YZB5"/>
<dbReference type="Pfam" id="PF05670">
    <property type="entry name" value="NFACT-R_1"/>
    <property type="match status" value="1"/>
</dbReference>
<dbReference type="PANTHER" id="PTHR15239:SF6">
    <property type="entry name" value="RIBOSOME QUALITY CONTROL COMPLEX SUBUNIT NEMF"/>
    <property type="match status" value="1"/>
</dbReference>
<proteinExistence type="predicted"/>
<sequence length="189" mass="19951">MVRLSIISITTTFSFASTQVQKGGSEAPKGKKGKKPPAGKGGKGGPAKADAQQKGSIKGLTQYRTPEAGVVVLVGRNNLQNERITFQVARAHDIWLHARGVPGSHVLVRCDPGQDLPDADLKFAADVAAYFSKARNSSNVPVDRVSPKGISRVPGAGPGMVQFDKTEVIWGDPRRAQALLEGSDAPVSQ</sequence>
<dbReference type="EMBL" id="JAFCMP010000201">
    <property type="protein sequence ID" value="KAG5183554.1"/>
    <property type="molecule type" value="Genomic_DNA"/>
</dbReference>
<dbReference type="GO" id="GO:0072344">
    <property type="term" value="P:rescue of stalled ribosome"/>
    <property type="evidence" value="ECO:0007669"/>
    <property type="project" value="TreeGrafter"/>
</dbReference>
<gene>
    <name evidence="3" type="ORF">JKP88DRAFT_163996</name>
</gene>
<reference evidence="3" key="1">
    <citation type="submission" date="2021-02" db="EMBL/GenBank/DDBJ databases">
        <title>First Annotated Genome of the Yellow-green Alga Tribonema minus.</title>
        <authorList>
            <person name="Mahan K.M."/>
        </authorList>
    </citation>
    <scope>NUCLEOTIDE SEQUENCE</scope>
    <source>
        <strain evidence="3">UTEX B ZZ1240</strain>
    </source>
</reference>
<dbReference type="PANTHER" id="PTHR15239">
    <property type="entry name" value="NUCLEAR EXPORT MEDIATOR FACTOR NEMF"/>
    <property type="match status" value="1"/>
</dbReference>
<dbReference type="GO" id="GO:1990112">
    <property type="term" value="C:RQC complex"/>
    <property type="evidence" value="ECO:0007669"/>
    <property type="project" value="TreeGrafter"/>
</dbReference>
<evidence type="ECO:0000313" key="4">
    <source>
        <dbReference type="Proteomes" id="UP000664859"/>
    </source>
</evidence>